<evidence type="ECO:0000313" key="4">
    <source>
        <dbReference type="Proteomes" id="UP001465153"/>
    </source>
</evidence>
<dbReference type="CDD" id="cd01743">
    <property type="entry name" value="GATase1_Anthranilate_Synthase"/>
    <property type="match status" value="1"/>
</dbReference>
<dbReference type="InterPro" id="IPR017926">
    <property type="entry name" value="GATASE"/>
</dbReference>
<keyword evidence="1" id="KW-0315">Glutamine amidotransferase</keyword>
<feature type="domain" description="Glutamine amidotransferase" evidence="2">
    <location>
        <begin position="4"/>
        <end position="198"/>
    </location>
</feature>
<gene>
    <name evidence="3" type="ORF">NBRC116591_04980</name>
</gene>
<dbReference type="InterPro" id="IPR050472">
    <property type="entry name" value="Anth_synth/Amidotransfase"/>
</dbReference>
<name>A0ABQ0A5A2_9GAMM</name>
<dbReference type="NCBIfam" id="TIGR00566">
    <property type="entry name" value="trpG_papA"/>
    <property type="match status" value="1"/>
</dbReference>
<accession>A0ABQ0A5A2</accession>
<dbReference type="EMBL" id="BAABWN010000001">
    <property type="protein sequence ID" value="GAA6166688.1"/>
    <property type="molecule type" value="Genomic_DNA"/>
</dbReference>
<proteinExistence type="predicted"/>
<evidence type="ECO:0000313" key="3">
    <source>
        <dbReference type="EMBL" id="GAA6166688.1"/>
    </source>
</evidence>
<keyword evidence="4" id="KW-1185">Reference proteome</keyword>
<dbReference type="Pfam" id="PF00117">
    <property type="entry name" value="GATase"/>
    <property type="match status" value="1"/>
</dbReference>
<dbReference type="InterPro" id="IPR006221">
    <property type="entry name" value="TrpG/PapA_dom"/>
</dbReference>
<evidence type="ECO:0000259" key="2">
    <source>
        <dbReference type="Pfam" id="PF00117"/>
    </source>
</evidence>
<dbReference type="PRINTS" id="PR00097">
    <property type="entry name" value="ANTSNTHASEII"/>
</dbReference>
<dbReference type="PANTHER" id="PTHR43418:SF4">
    <property type="entry name" value="MULTIFUNCTIONAL TRYPTOPHAN BIOSYNTHESIS PROTEIN"/>
    <property type="match status" value="1"/>
</dbReference>
<comment type="caution">
    <text evidence="3">The sequence shown here is derived from an EMBL/GenBank/DDBJ whole genome shotgun (WGS) entry which is preliminary data.</text>
</comment>
<evidence type="ECO:0000256" key="1">
    <source>
        <dbReference type="ARBA" id="ARBA00022962"/>
    </source>
</evidence>
<dbReference type="RefSeq" id="WP_233086294.1">
    <property type="nucleotide sequence ID" value="NZ_BAABWN010000001.1"/>
</dbReference>
<sequence>MKILIIDNFDSFTYNLFQLISRCVLEVDSQSEVVVKRNNEVDVSFIESFKPTHIVISPGPGSPDNIEYFGACSEIIEQFSDLIPMLGICLGMQGLANVYGAKIVESENPCHGKTSIVQHTNSGILKGLPHRFETMRYHSLVVDRNTLPNCFEVTAVCHDEGQEVIMALRHENGLLEGLQFHPESFATDFSDKIISNFLSK</sequence>
<dbReference type="Proteomes" id="UP001465153">
    <property type="component" value="Unassembled WGS sequence"/>
</dbReference>
<dbReference type="SUPFAM" id="SSF52317">
    <property type="entry name" value="Class I glutamine amidotransferase-like"/>
    <property type="match status" value="1"/>
</dbReference>
<dbReference type="InterPro" id="IPR029062">
    <property type="entry name" value="Class_I_gatase-like"/>
</dbReference>
<organism evidence="3 4">
    <name type="scientific">Sessilibacter corallicola</name>
    <dbReference type="NCBI Taxonomy" id="2904075"/>
    <lineage>
        <taxon>Bacteria</taxon>
        <taxon>Pseudomonadati</taxon>
        <taxon>Pseudomonadota</taxon>
        <taxon>Gammaproteobacteria</taxon>
        <taxon>Cellvibrionales</taxon>
        <taxon>Cellvibrionaceae</taxon>
        <taxon>Sessilibacter</taxon>
    </lineage>
</organism>
<dbReference type="PROSITE" id="PS51273">
    <property type="entry name" value="GATASE_TYPE_1"/>
    <property type="match status" value="1"/>
</dbReference>
<dbReference type="PANTHER" id="PTHR43418">
    <property type="entry name" value="MULTIFUNCTIONAL TRYPTOPHAN BIOSYNTHESIS PROTEIN-RELATED"/>
    <property type="match status" value="1"/>
</dbReference>
<dbReference type="Gene3D" id="3.40.50.880">
    <property type="match status" value="1"/>
</dbReference>
<reference evidence="3 4" key="1">
    <citation type="submission" date="2024-04" db="EMBL/GenBank/DDBJ databases">
        <title>Draft genome sequence of Sessilibacter corallicola NBRC 116591.</title>
        <authorList>
            <person name="Miyakawa T."/>
            <person name="Kusuya Y."/>
            <person name="Miura T."/>
        </authorList>
    </citation>
    <scope>NUCLEOTIDE SEQUENCE [LARGE SCALE GENOMIC DNA]</scope>
    <source>
        <strain evidence="3 4">KU-00831-HH</strain>
    </source>
</reference>
<protein>
    <submittedName>
        <fullName evidence="3">Aminodeoxychorismate/anthranilate synthase component II</fullName>
    </submittedName>
</protein>
<dbReference type="PRINTS" id="PR00096">
    <property type="entry name" value="GATASE"/>
</dbReference>